<evidence type="ECO:0000256" key="1">
    <source>
        <dbReference type="SAM" id="MobiDB-lite"/>
    </source>
</evidence>
<proteinExistence type="predicted"/>
<evidence type="ECO:0000313" key="2">
    <source>
        <dbReference type="EMBL" id="MBC8557959.1"/>
    </source>
</evidence>
<evidence type="ECO:0000313" key="3">
    <source>
        <dbReference type="Proteomes" id="UP000637513"/>
    </source>
</evidence>
<dbReference type="RefSeq" id="WP_249305387.1">
    <property type="nucleotide sequence ID" value="NZ_JACRSW010000032.1"/>
</dbReference>
<reference evidence="2 3" key="1">
    <citation type="submission" date="2020-08" db="EMBL/GenBank/DDBJ databases">
        <title>Genome public.</title>
        <authorList>
            <person name="Liu C."/>
            <person name="Sun Q."/>
        </authorList>
    </citation>
    <scope>NUCLEOTIDE SEQUENCE [LARGE SCALE GENOMIC DNA]</scope>
    <source>
        <strain evidence="2 3">BX3</strain>
    </source>
</reference>
<gene>
    <name evidence="2" type="ORF">H8700_09600</name>
</gene>
<dbReference type="Proteomes" id="UP000637513">
    <property type="component" value="Unassembled WGS sequence"/>
</dbReference>
<dbReference type="EMBL" id="JACRSW010000032">
    <property type="protein sequence ID" value="MBC8557959.1"/>
    <property type="molecule type" value="Genomic_DNA"/>
</dbReference>
<protein>
    <submittedName>
        <fullName evidence="2">Uncharacterized protein</fullName>
    </submittedName>
</protein>
<comment type="caution">
    <text evidence="2">The sequence shown here is derived from an EMBL/GenBank/DDBJ whole genome shotgun (WGS) entry which is preliminary data.</text>
</comment>
<accession>A0ABR7MVY3</accession>
<feature type="compositionally biased region" description="Polar residues" evidence="1">
    <location>
        <begin position="102"/>
        <end position="128"/>
    </location>
</feature>
<organism evidence="2 3">
    <name type="scientific">Jutongia hominis</name>
    <dbReference type="NCBI Taxonomy" id="2763664"/>
    <lineage>
        <taxon>Bacteria</taxon>
        <taxon>Bacillati</taxon>
        <taxon>Bacillota</taxon>
        <taxon>Clostridia</taxon>
        <taxon>Lachnospirales</taxon>
        <taxon>Lachnospiraceae</taxon>
        <taxon>Jutongia</taxon>
    </lineage>
</organism>
<sequence length="153" mass="17515">MTQPYTVHGLSYKYDSALDFHVTMYDALPYKRDSDYCNAQKLTLHSKSMIKYYLYATKEDAYCIDNKDSHIKEILREIAARQQKEQHSIPEVPDAPDEDSVTPEQIQSLLEDNVIDSTETLPNQTDFTASDENENGPDAPENTVNAFADVEDW</sequence>
<keyword evidence="3" id="KW-1185">Reference proteome</keyword>
<feature type="region of interest" description="Disordered" evidence="1">
    <location>
        <begin position="82"/>
        <end position="153"/>
    </location>
</feature>
<name>A0ABR7MVY3_9FIRM</name>